<feature type="binding site" evidence="8">
    <location>
        <position position="119"/>
    </location>
    <ligand>
        <name>Zn(2+)</name>
        <dbReference type="ChEBI" id="CHEBI:29105"/>
        <note>catalytic</note>
    </ligand>
</feature>
<dbReference type="PROSITE" id="PS01306">
    <property type="entry name" value="UPF0054"/>
    <property type="match status" value="1"/>
</dbReference>
<dbReference type="Proteomes" id="UP000189177">
    <property type="component" value="Unassembled WGS sequence"/>
</dbReference>
<name>A0A1V2ZW37_9GAMM</name>
<keyword evidence="8" id="KW-0698">rRNA processing</keyword>
<dbReference type="STRING" id="252474.B1A74_11260"/>
<organism evidence="9 10">
    <name type="scientific">Thioalkalivibrio halophilus</name>
    <dbReference type="NCBI Taxonomy" id="252474"/>
    <lineage>
        <taxon>Bacteria</taxon>
        <taxon>Pseudomonadati</taxon>
        <taxon>Pseudomonadota</taxon>
        <taxon>Gammaproteobacteria</taxon>
        <taxon>Chromatiales</taxon>
        <taxon>Ectothiorhodospiraceae</taxon>
        <taxon>Thioalkalivibrio</taxon>
    </lineage>
</organism>
<accession>A0A1V2ZW37</accession>
<keyword evidence="7 8" id="KW-0862">Zinc</keyword>
<dbReference type="RefSeq" id="WP_077244704.1">
    <property type="nucleotide sequence ID" value="NZ_MUZR01000051.1"/>
</dbReference>
<protein>
    <recommendedName>
        <fullName evidence="8">Endoribonuclease YbeY</fullName>
        <ecNumber evidence="8">3.1.-.-</ecNumber>
    </recommendedName>
</protein>
<evidence type="ECO:0000313" key="9">
    <source>
        <dbReference type="EMBL" id="OOC09324.1"/>
    </source>
</evidence>
<dbReference type="AlphaFoldDB" id="A0A1V2ZW37"/>
<dbReference type="EMBL" id="MUZR01000051">
    <property type="protein sequence ID" value="OOC09324.1"/>
    <property type="molecule type" value="Genomic_DNA"/>
</dbReference>
<evidence type="ECO:0000256" key="3">
    <source>
        <dbReference type="ARBA" id="ARBA00022722"/>
    </source>
</evidence>
<sequence length="168" mass="17733">MTLEVAVQYAVPRAGVPAARGLHAAARAAWRGEGPAGVTLRIVDADEGRELNHAFRGRDYATNVLSFPAPDDLIMPPGAGPACLGDIVLCDPVLQREAREQGKRVNDHYTHMVVHGMLHLQGFDHQDAGEAAEMEALETAILAGLGLPDPYRTAGADPGCDARGAHGL</sequence>
<dbReference type="GO" id="GO:0004222">
    <property type="term" value="F:metalloendopeptidase activity"/>
    <property type="evidence" value="ECO:0007669"/>
    <property type="project" value="InterPro"/>
</dbReference>
<dbReference type="NCBIfam" id="TIGR00043">
    <property type="entry name" value="rRNA maturation RNase YbeY"/>
    <property type="match status" value="1"/>
</dbReference>
<evidence type="ECO:0000313" key="10">
    <source>
        <dbReference type="Proteomes" id="UP000189177"/>
    </source>
</evidence>
<keyword evidence="8" id="KW-0963">Cytoplasm</keyword>
<evidence type="ECO:0000256" key="4">
    <source>
        <dbReference type="ARBA" id="ARBA00022723"/>
    </source>
</evidence>
<keyword evidence="2 8" id="KW-0690">Ribosome biogenesis</keyword>
<keyword evidence="5 8" id="KW-0255">Endonuclease</keyword>
<reference evidence="9 10" key="1">
    <citation type="submission" date="2017-02" db="EMBL/GenBank/DDBJ databases">
        <title>Genomic diversity within the haloalkaliphilic genus Thioalkalivibrio.</title>
        <authorList>
            <person name="Ahn A.-C."/>
            <person name="Meier-Kolthoff J."/>
            <person name="Overmars L."/>
            <person name="Richter M."/>
            <person name="Woyke T."/>
            <person name="Sorokin D.Y."/>
            <person name="Muyzer G."/>
        </authorList>
    </citation>
    <scope>NUCLEOTIDE SEQUENCE [LARGE SCALE GENOMIC DNA]</scope>
    <source>
        <strain evidence="9 10">HL17</strain>
    </source>
</reference>
<keyword evidence="3 8" id="KW-0540">Nuclease</keyword>
<dbReference type="InterPro" id="IPR002036">
    <property type="entry name" value="YbeY"/>
</dbReference>
<comment type="caution">
    <text evidence="9">The sequence shown here is derived from an EMBL/GenBank/DDBJ whole genome shotgun (WGS) entry which is preliminary data.</text>
</comment>
<dbReference type="Gene3D" id="3.40.390.30">
    <property type="entry name" value="Metalloproteases ('zincins'), catalytic domain"/>
    <property type="match status" value="1"/>
</dbReference>
<comment type="function">
    <text evidence="8">Single strand-specific metallo-endoribonuclease involved in late-stage 70S ribosome quality control and in maturation of the 3' terminus of the 16S rRNA.</text>
</comment>
<dbReference type="HAMAP" id="MF_00009">
    <property type="entry name" value="Endoribonucl_YbeY"/>
    <property type="match status" value="1"/>
</dbReference>
<evidence type="ECO:0000256" key="1">
    <source>
        <dbReference type="ARBA" id="ARBA00010875"/>
    </source>
</evidence>
<dbReference type="SUPFAM" id="SSF55486">
    <property type="entry name" value="Metalloproteases ('zincins'), catalytic domain"/>
    <property type="match status" value="1"/>
</dbReference>
<evidence type="ECO:0000256" key="8">
    <source>
        <dbReference type="HAMAP-Rule" id="MF_00009"/>
    </source>
</evidence>
<evidence type="ECO:0000256" key="6">
    <source>
        <dbReference type="ARBA" id="ARBA00022801"/>
    </source>
</evidence>
<dbReference type="GO" id="GO:0006364">
    <property type="term" value="P:rRNA processing"/>
    <property type="evidence" value="ECO:0007669"/>
    <property type="project" value="UniProtKB-UniRule"/>
</dbReference>
<dbReference type="Pfam" id="PF02130">
    <property type="entry name" value="YbeY"/>
    <property type="match status" value="1"/>
</dbReference>
<evidence type="ECO:0000256" key="5">
    <source>
        <dbReference type="ARBA" id="ARBA00022759"/>
    </source>
</evidence>
<dbReference type="EC" id="3.1.-.-" evidence="8"/>
<proteinExistence type="inferred from homology"/>
<keyword evidence="4 8" id="KW-0479">Metal-binding</keyword>
<dbReference type="GO" id="GO:0005737">
    <property type="term" value="C:cytoplasm"/>
    <property type="evidence" value="ECO:0007669"/>
    <property type="project" value="UniProtKB-SubCell"/>
</dbReference>
<comment type="similarity">
    <text evidence="1 8">Belongs to the endoribonuclease YbeY family.</text>
</comment>
<comment type="subcellular location">
    <subcellularLocation>
        <location evidence="8">Cytoplasm</location>
    </subcellularLocation>
</comment>
<comment type="cofactor">
    <cofactor evidence="8">
        <name>Zn(2+)</name>
        <dbReference type="ChEBI" id="CHEBI:29105"/>
    </cofactor>
    <text evidence="8">Binds 1 zinc ion.</text>
</comment>
<evidence type="ECO:0000256" key="7">
    <source>
        <dbReference type="ARBA" id="ARBA00022833"/>
    </source>
</evidence>
<feature type="binding site" evidence="8">
    <location>
        <position position="115"/>
    </location>
    <ligand>
        <name>Zn(2+)</name>
        <dbReference type="ChEBI" id="CHEBI:29105"/>
        <note>catalytic</note>
    </ligand>
</feature>
<keyword evidence="10" id="KW-1185">Reference proteome</keyword>
<feature type="binding site" evidence="8">
    <location>
        <position position="125"/>
    </location>
    <ligand>
        <name>Zn(2+)</name>
        <dbReference type="ChEBI" id="CHEBI:29105"/>
        <note>catalytic</note>
    </ligand>
</feature>
<dbReference type="GO" id="GO:0004521">
    <property type="term" value="F:RNA endonuclease activity"/>
    <property type="evidence" value="ECO:0007669"/>
    <property type="project" value="UniProtKB-UniRule"/>
</dbReference>
<keyword evidence="6 8" id="KW-0378">Hydrolase</keyword>
<dbReference type="PANTHER" id="PTHR46986">
    <property type="entry name" value="ENDORIBONUCLEASE YBEY, CHLOROPLASTIC"/>
    <property type="match status" value="1"/>
</dbReference>
<dbReference type="InterPro" id="IPR020549">
    <property type="entry name" value="YbeY_CS"/>
</dbReference>
<dbReference type="PANTHER" id="PTHR46986:SF1">
    <property type="entry name" value="ENDORIBONUCLEASE YBEY, CHLOROPLASTIC"/>
    <property type="match status" value="1"/>
</dbReference>
<dbReference type="InterPro" id="IPR023091">
    <property type="entry name" value="MetalPrtase_cat_dom_sf_prd"/>
</dbReference>
<evidence type="ECO:0000256" key="2">
    <source>
        <dbReference type="ARBA" id="ARBA00022517"/>
    </source>
</evidence>
<gene>
    <name evidence="8" type="primary">ybeY</name>
    <name evidence="9" type="ORF">B1A74_11260</name>
</gene>
<dbReference type="GO" id="GO:0008270">
    <property type="term" value="F:zinc ion binding"/>
    <property type="evidence" value="ECO:0007669"/>
    <property type="project" value="UniProtKB-UniRule"/>
</dbReference>
<dbReference type="OrthoDB" id="9807740at2"/>